<dbReference type="PROSITE" id="PS00584">
    <property type="entry name" value="PFKB_KINASES_2"/>
    <property type="match status" value="1"/>
</dbReference>
<dbReference type="InterPro" id="IPR029056">
    <property type="entry name" value="Ribokinase-like"/>
</dbReference>
<sequence length="318" mass="31794">MSQAVAVVASLNVDHIVQAPRIPEPGETLMGFSTSRELGGKGGNQAVAAARLGADVAVIGCVGQDEDGDEYLNALAAEGADVTHVRRSALPTGRAAITVDAEGVNSIVVVAGANADIPAAAAETAIGALPSLRVVAGQLEAAADATERAFAAARERGVLTVLNTAPAADAAGKLLPFSDVVVSNEIEFRQLTGQDPFDGNGLRRGSADLFAAGCRWVIVTLGAEGCAVLDASSSAHVPAVAVRAVDTTAAGDSFVGALAARLAELPGDPITADVVAACGFAAKVAAVVVTRHGAHPSLPTLAEVCAQQEGQPMASRPT</sequence>
<keyword evidence="8 12" id="KW-0067">ATP-binding</keyword>
<evidence type="ECO:0000256" key="8">
    <source>
        <dbReference type="ARBA" id="ARBA00022840"/>
    </source>
</evidence>
<dbReference type="PRINTS" id="PR00990">
    <property type="entry name" value="RIBOKINASE"/>
</dbReference>
<evidence type="ECO:0000256" key="5">
    <source>
        <dbReference type="ARBA" id="ARBA00022723"/>
    </source>
</evidence>
<dbReference type="Gene3D" id="3.40.1190.20">
    <property type="match status" value="1"/>
</dbReference>
<dbReference type="EC" id="2.7.1.15" evidence="2 12"/>
<keyword evidence="4 12" id="KW-0808">Transferase</keyword>
<keyword evidence="6 12" id="KW-0547">Nucleotide-binding</keyword>
<feature type="binding site" evidence="12">
    <location>
        <begin position="40"/>
        <end position="44"/>
    </location>
    <ligand>
        <name>substrate</name>
    </ligand>
</feature>
<dbReference type="GO" id="GO:0004747">
    <property type="term" value="F:ribokinase activity"/>
    <property type="evidence" value="ECO:0007669"/>
    <property type="project" value="UniProtKB-UniRule"/>
</dbReference>
<dbReference type="PANTHER" id="PTHR10584">
    <property type="entry name" value="SUGAR KINASE"/>
    <property type="match status" value="1"/>
</dbReference>
<feature type="binding site" evidence="12">
    <location>
        <position position="293"/>
    </location>
    <ligand>
        <name>K(+)</name>
        <dbReference type="ChEBI" id="CHEBI:29103"/>
    </ligand>
</feature>
<dbReference type="EMBL" id="JACGZW010000023">
    <property type="protein sequence ID" value="MBB1159883.1"/>
    <property type="molecule type" value="Genomic_DNA"/>
</dbReference>
<comment type="subunit">
    <text evidence="12">Homodimer.</text>
</comment>
<dbReference type="GO" id="GO:0046872">
    <property type="term" value="F:metal ion binding"/>
    <property type="evidence" value="ECO:0007669"/>
    <property type="project" value="UniProtKB-KW"/>
</dbReference>
<proteinExistence type="inferred from homology"/>
<evidence type="ECO:0000256" key="3">
    <source>
        <dbReference type="ARBA" id="ARBA00016943"/>
    </source>
</evidence>
<dbReference type="InterPro" id="IPR002173">
    <property type="entry name" value="Carboh/pur_kinase_PfkB_CS"/>
</dbReference>
<feature type="binding site" evidence="12">
    <location>
        <position position="246"/>
    </location>
    <ligand>
        <name>K(+)</name>
        <dbReference type="ChEBI" id="CHEBI:29103"/>
    </ligand>
</feature>
<evidence type="ECO:0000313" key="14">
    <source>
        <dbReference type="EMBL" id="MBB1159883.1"/>
    </source>
</evidence>
<feature type="domain" description="Carbohydrate kinase PfkB" evidence="13">
    <location>
        <begin position="4"/>
        <end position="300"/>
    </location>
</feature>
<dbReference type="CDD" id="cd01174">
    <property type="entry name" value="ribokinase"/>
    <property type="match status" value="1"/>
</dbReference>
<dbReference type="SUPFAM" id="SSF53613">
    <property type="entry name" value="Ribokinase-like"/>
    <property type="match status" value="1"/>
</dbReference>
<evidence type="ECO:0000256" key="10">
    <source>
        <dbReference type="ARBA" id="ARBA00022958"/>
    </source>
</evidence>
<dbReference type="PANTHER" id="PTHR10584:SF166">
    <property type="entry name" value="RIBOKINASE"/>
    <property type="match status" value="1"/>
</dbReference>
<keyword evidence="9 12" id="KW-0460">Magnesium</keyword>
<evidence type="ECO:0000256" key="9">
    <source>
        <dbReference type="ARBA" id="ARBA00022842"/>
    </source>
</evidence>
<comment type="caution">
    <text evidence="14">The sequence shown here is derived from an EMBL/GenBank/DDBJ whole genome shotgun (WGS) entry which is preliminary data.</text>
</comment>
<evidence type="ECO:0000256" key="6">
    <source>
        <dbReference type="ARBA" id="ARBA00022741"/>
    </source>
</evidence>
<dbReference type="GO" id="GO:0005524">
    <property type="term" value="F:ATP binding"/>
    <property type="evidence" value="ECO:0007669"/>
    <property type="project" value="UniProtKB-UniRule"/>
</dbReference>
<keyword evidence="5 12" id="KW-0479">Metal-binding</keyword>
<dbReference type="Proteomes" id="UP000526734">
    <property type="component" value="Unassembled WGS sequence"/>
</dbReference>
<dbReference type="HAMAP" id="MF_01987">
    <property type="entry name" value="Ribokinase"/>
    <property type="match status" value="1"/>
</dbReference>
<feature type="binding site" evidence="12">
    <location>
        <position position="297"/>
    </location>
    <ligand>
        <name>K(+)</name>
        <dbReference type="ChEBI" id="CHEBI:29103"/>
    </ligand>
</feature>
<organism evidence="14 15">
    <name type="scientific">Amycolatopsis dendrobii</name>
    <dbReference type="NCBI Taxonomy" id="2760662"/>
    <lineage>
        <taxon>Bacteria</taxon>
        <taxon>Bacillati</taxon>
        <taxon>Actinomycetota</taxon>
        <taxon>Actinomycetes</taxon>
        <taxon>Pseudonocardiales</taxon>
        <taxon>Pseudonocardiaceae</taxon>
        <taxon>Amycolatopsis</taxon>
    </lineage>
</organism>
<keyword evidence="10 12" id="KW-0630">Potassium</keyword>
<evidence type="ECO:0000256" key="12">
    <source>
        <dbReference type="HAMAP-Rule" id="MF_01987"/>
    </source>
</evidence>
<evidence type="ECO:0000256" key="4">
    <source>
        <dbReference type="ARBA" id="ARBA00022679"/>
    </source>
</evidence>
<evidence type="ECO:0000256" key="1">
    <source>
        <dbReference type="ARBA" id="ARBA00005380"/>
    </source>
</evidence>
<comment type="similarity">
    <text evidence="12">Belongs to the carbohydrate kinase PfkB family. Ribokinase subfamily.</text>
</comment>
<dbReference type="InterPro" id="IPR002139">
    <property type="entry name" value="Ribo/fructo_kinase"/>
</dbReference>
<comment type="cofactor">
    <cofactor evidence="12">
        <name>Mg(2+)</name>
        <dbReference type="ChEBI" id="CHEBI:18420"/>
    </cofactor>
    <text evidence="12">Requires a divalent cation, most likely magnesium in vivo, as an electrophilic catalyst to aid phosphoryl group transfer. It is the chelate of the metal and the nucleotide that is the actual substrate.</text>
</comment>
<feature type="binding site" evidence="12">
    <location>
        <begin position="220"/>
        <end position="225"/>
    </location>
    <ligand>
        <name>ATP</name>
        <dbReference type="ChEBI" id="CHEBI:30616"/>
    </ligand>
</feature>
<feature type="active site" description="Proton acceptor" evidence="12">
    <location>
        <position position="252"/>
    </location>
</feature>
<keyword evidence="12" id="KW-0963">Cytoplasm</keyword>
<feature type="binding site" evidence="12">
    <location>
        <position position="252"/>
    </location>
    <ligand>
        <name>substrate</name>
    </ligand>
</feature>
<name>A0A7W3ZG93_9PSEU</name>
<feature type="binding site" evidence="12">
    <location>
        <begin position="12"/>
        <end position="14"/>
    </location>
    <ligand>
        <name>substrate</name>
    </ligand>
</feature>
<dbReference type="InterPro" id="IPR011877">
    <property type="entry name" value="Ribokinase"/>
</dbReference>
<gene>
    <name evidence="12" type="primary">rbsK</name>
    <name evidence="14" type="ORF">H4281_42640</name>
</gene>
<dbReference type="AlphaFoldDB" id="A0A7W3ZG93"/>
<comment type="similarity">
    <text evidence="1">Belongs to the carbohydrate kinase pfkB family.</text>
</comment>
<feature type="binding site" evidence="12">
    <location>
        <position position="291"/>
    </location>
    <ligand>
        <name>K(+)</name>
        <dbReference type="ChEBI" id="CHEBI:29103"/>
    </ligand>
</feature>
<comment type="pathway">
    <text evidence="12">Carbohydrate metabolism; D-ribose degradation; D-ribose 5-phosphate from beta-D-ribopyranose: step 2/2.</text>
</comment>
<comment type="catalytic activity">
    <reaction evidence="12">
        <text>D-ribose + ATP = D-ribose 5-phosphate + ADP + H(+)</text>
        <dbReference type="Rhea" id="RHEA:13697"/>
        <dbReference type="ChEBI" id="CHEBI:15378"/>
        <dbReference type="ChEBI" id="CHEBI:30616"/>
        <dbReference type="ChEBI" id="CHEBI:47013"/>
        <dbReference type="ChEBI" id="CHEBI:78346"/>
        <dbReference type="ChEBI" id="CHEBI:456216"/>
        <dbReference type="EC" id="2.7.1.15"/>
    </reaction>
</comment>
<feature type="binding site" evidence="12">
    <location>
        <position position="288"/>
    </location>
    <ligand>
        <name>K(+)</name>
        <dbReference type="ChEBI" id="CHEBI:29103"/>
    </ligand>
</feature>
<dbReference type="RefSeq" id="WP_182896531.1">
    <property type="nucleotide sequence ID" value="NZ_JACGZW010000023.1"/>
</dbReference>
<comment type="function">
    <text evidence="12">Catalyzes the phosphorylation of ribose at O-5 in a reaction requiring ATP and magnesium. The resulting D-ribose-5-phosphate can then be used either for sythesis of nucleotides, histidine, and tryptophan, or as a component of the pentose phosphate pathway.</text>
</comment>
<evidence type="ECO:0000256" key="2">
    <source>
        <dbReference type="ARBA" id="ARBA00012035"/>
    </source>
</evidence>
<comment type="caution">
    <text evidence="12">Lacks conserved residue(s) required for the propagation of feature annotation.</text>
</comment>
<keyword evidence="7 12" id="KW-0418">Kinase</keyword>
<evidence type="ECO:0000256" key="7">
    <source>
        <dbReference type="ARBA" id="ARBA00022777"/>
    </source>
</evidence>
<keyword evidence="15" id="KW-1185">Reference proteome</keyword>
<accession>A0A7W3ZG93</accession>
<protein>
    <recommendedName>
        <fullName evidence="3 12">Ribokinase</fullName>
        <shortName evidence="12">RK</shortName>
        <ecNumber evidence="2 12">2.7.1.15</ecNumber>
    </recommendedName>
</protein>
<dbReference type="Pfam" id="PF00294">
    <property type="entry name" value="PfkB"/>
    <property type="match status" value="1"/>
</dbReference>
<evidence type="ECO:0000256" key="11">
    <source>
        <dbReference type="ARBA" id="ARBA00023277"/>
    </source>
</evidence>
<dbReference type="UniPathway" id="UPA00916">
    <property type="reaction ID" value="UER00889"/>
</dbReference>
<comment type="subcellular location">
    <subcellularLocation>
        <location evidence="12">Cytoplasm</location>
    </subcellularLocation>
</comment>
<keyword evidence="11 12" id="KW-0119">Carbohydrate metabolism</keyword>
<dbReference type="GO" id="GO:0005829">
    <property type="term" value="C:cytosol"/>
    <property type="evidence" value="ECO:0007669"/>
    <property type="project" value="TreeGrafter"/>
</dbReference>
<evidence type="ECO:0000259" key="13">
    <source>
        <dbReference type="Pfam" id="PF00294"/>
    </source>
</evidence>
<feature type="binding site" evidence="12">
    <location>
        <position position="140"/>
    </location>
    <ligand>
        <name>substrate</name>
    </ligand>
</feature>
<evidence type="ECO:0000313" key="15">
    <source>
        <dbReference type="Proteomes" id="UP000526734"/>
    </source>
</evidence>
<dbReference type="InterPro" id="IPR011611">
    <property type="entry name" value="PfkB_dom"/>
</dbReference>
<feature type="binding site" evidence="12">
    <location>
        <position position="248"/>
    </location>
    <ligand>
        <name>K(+)</name>
        <dbReference type="ChEBI" id="CHEBI:29103"/>
    </ligand>
</feature>
<feature type="binding site" evidence="12">
    <location>
        <position position="184"/>
    </location>
    <ligand>
        <name>ATP</name>
        <dbReference type="ChEBI" id="CHEBI:30616"/>
    </ligand>
</feature>
<comment type="activity regulation">
    <text evidence="12">Activated by a monovalent cation that binds near, but not in, the active site. The most likely occupant of the site in vivo is potassium. Ion binding induces a conformational change that may alter substrate affinity.</text>
</comment>
<reference evidence="14 15" key="1">
    <citation type="submission" date="2020-08" db="EMBL/GenBank/DDBJ databases">
        <title>Amycolatopsis sp. nov. DR6-1 isolated from Dendrobium heterocarpum.</title>
        <authorList>
            <person name="Tedsree N."/>
            <person name="Kuncharoen N."/>
            <person name="Likhitwitayawuid K."/>
            <person name="Tanasupawat S."/>
        </authorList>
    </citation>
    <scope>NUCLEOTIDE SEQUENCE [LARGE SCALE GENOMIC DNA]</scope>
    <source>
        <strain evidence="14 15">DR6-1</strain>
    </source>
</reference>
<dbReference type="GO" id="GO:0019303">
    <property type="term" value="P:D-ribose catabolic process"/>
    <property type="evidence" value="ECO:0007669"/>
    <property type="project" value="UniProtKB-UniRule"/>
</dbReference>
<feature type="binding site" evidence="12">
    <location>
        <begin position="251"/>
        <end position="252"/>
    </location>
    <ligand>
        <name>ATP</name>
        <dbReference type="ChEBI" id="CHEBI:30616"/>
    </ligand>
</feature>